<dbReference type="SMART" id="SM00848">
    <property type="entry name" value="Inhibitor_I29"/>
    <property type="match status" value="1"/>
</dbReference>
<feature type="domain" description="Cathepsin propeptide inhibitor" evidence="2">
    <location>
        <begin position="53"/>
        <end position="109"/>
    </location>
</feature>
<keyword evidence="4" id="KW-1185">Reference proteome</keyword>
<feature type="compositionally biased region" description="Pro residues" evidence="1">
    <location>
        <begin position="26"/>
        <end position="42"/>
    </location>
</feature>
<dbReference type="GO" id="GO:0006508">
    <property type="term" value="P:proteolysis"/>
    <property type="evidence" value="ECO:0007669"/>
    <property type="project" value="UniProtKB-KW"/>
</dbReference>
<keyword evidence="3" id="KW-0645">Protease</keyword>
<dbReference type="InterPro" id="IPR013201">
    <property type="entry name" value="Prot_inhib_I29"/>
</dbReference>
<gene>
    <name evidence="3" type="primary">RD19A_2</name>
    <name evidence="3" type="ORF">Tsubulata_045844</name>
</gene>
<protein>
    <submittedName>
        <fullName evidence="3">Cysteine protease rd19a</fullName>
    </submittedName>
</protein>
<organism evidence="3 4">
    <name type="scientific">Turnera subulata</name>
    <dbReference type="NCBI Taxonomy" id="218843"/>
    <lineage>
        <taxon>Eukaryota</taxon>
        <taxon>Viridiplantae</taxon>
        <taxon>Streptophyta</taxon>
        <taxon>Embryophyta</taxon>
        <taxon>Tracheophyta</taxon>
        <taxon>Spermatophyta</taxon>
        <taxon>Magnoliopsida</taxon>
        <taxon>eudicotyledons</taxon>
        <taxon>Gunneridae</taxon>
        <taxon>Pentapetalae</taxon>
        <taxon>rosids</taxon>
        <taxon>fabids</taxon>
        <taxon>Malpighiales</taxon>
        <taxon>Passifloraceae</taxon>
        <taxon>Turnera</taxon>
    </lineage>
</organism>
<dbReference type="InterPro" id="IPR038765">
    <property type="entry name" value="Papain-like_cys_pep_sf"/>
</dbReference>
<reference evidence="3" key="1">
    <citation type="submission" date="2022-02" db="EMBL/GenBank/DDBJ databases">
        <authorList>
            <person name="Henning P.M."/>
            <person name="McCubbin A.G."/>
            <person name="Shore J.S."/>
        </authorList>
    </citation>
    <scope>NUCLEOTIDE SEQUENCE</scope>
    <source>
        <strain evidence="3">F60SS</strain>
        <tissue evidence="3">Leaves</tissue>
    </source>
</reference>
<evidence type="ECO:0000256" key="1">
    <source>
        <dbReference type="SAM" id="MobiDB-lite"/>
    </source>
</evidence>
<dbReference type="Pfam" id="PF08246">
    <property type="entry name" value="Inhibitor_I29"/>
    <property type="match status" value="1"/>
</dbReference>
<feature type="region of interest" description="Disordered" evidence="1">
    <location>
        <begin position="1"/>
        <end position="49"/>
    </location>
</feature>
<name>A0A9Q0J008_9ROSI</name>
<dbReference type="Gene3D" id="1.10.287.2250">
    <property type="match status" value="1"/>
</dbReference>
<accession>A0A9Q0J008</accession>
<evidence type="ECO:0000313" key="4">
    <source>
        <dbReference type="Proteomes" id="UP001141552"/>
    </source>
</evidence>
<evidence type="ECO:0000259" key="2">
    <source>
        <dbReference type="SMART" id="SM00848"/>
    </source>
</evidence>
<comment type="caution">
    <text evidence="3">The sequence shown here is derived from an EMBL/GenBank/DDBJ whole genome shotgun (WGS) entry which is preliminary data.</text>
</comment>
<dbReference type="AlphaFoldDB" id="A0A9Q0J008"/>
<dbReference type="SUPFAM" id="SSF54001">
    <property type="entry name" value="Cysteine proteinases"/>
    <property type="match status" value="1"/>
</dbReference>
<evidence type="ECO:0000313" key="3">
    <source>
        <dbReference type="EMBL" id="KAJ4824551.1"/>
    </source>
</evidence>
<dbReference type="Proteomes" id="UP001141552">
    <property type="component" value="Unassembled WGS sequence"/>
</dbReference>
<sequence length="144" mass="16098">MKSFHSKIPGEIDEFSTHKLSTPTTKTPPPPSTPTNSPPPQKNPGAKTITGDLASFKSKFGKSYASAKEHDYRQGVFKANLRRARRHQAMDPSAVHEITKFSDLTPKKFRRQFLGLKKGLGLPKDANKAPILPTNDLPTDFDWW</sequence>
<reference evidence="3" key="2">
    <citation type="journal article" date="2023" name="Plants (Basel)">
        <title>Annotation of the Turnera subulata (Passifloraceae) Draft Genome Reveals the S-Locus Evolved after the Divergence of Turneroideae from Passifloroideae in a Stepwise Manner.</title>
        <authorList>
            <person name="Henning P.M."/>
            <person name="Roalson E.H."/>
            <person name="Mir W."/>
            <person name="McCubbin A.G."/>
            <person name="Shore J.S."/>
        </authorList>
    </citation>
    <scope>NUCLEOTIDE SEQUENCE</scope>
    <source>
        <strain evidence="3">F60SS</strain>
    </source>
</reference>
<proteinExistence type="predicted"/>
<dbReference type="GO" id="GO:0008233">
    <property type="term" value="F:peptidase activity"/>
    <property type="evidence" value="ECO:0007669"/>
    <property type="project" value="UniProtKB-KW"/>
</dbReference>
<keyword evidence="3" id="KW-0378">Hydrolase</keyword>
<dbReference type="OrthoDB" id="1592757at2759"/>
<dbReference type="EMBL" id="JAKUCV010007156">
    <property type="protein sequence ID" value="KAJ4824551.1"/>
    <property type="molecule type" value="Genomic_DNA"/>
</dbReference>